<dbReference type="EMBL" id="FUEG01000027">
    <property type="protein sequence ID" value="SJL15183.1"/>
    <property type="molecule type" value="Genomic_DNA"/>
</dbReference>
<protein>
    <recommendedName>
        <fullName evidence="1">F-box domain-containing protein</fullName>
    </recommendedName>
</protein>
<feature type="domain" description="F-box" evidence="1">
    <location>
        <begin position="205"/>
        <end position="257"/>
    </location>
</feature>
<keyword evidence="3" id="KW-1185">Reference proteome</keyword>
<reference evidence="3" key="1">
    <citation type="journal article" date="2017" name="Nat. Ecol. Evol.">
        <title>Genome expansion and lineage-specific genetic innovations in the forest pathogenic fungi Armillaria.</title>
        <authorList>
            <person name="Sipos G."/>
            <person name="Prasanna A.N."/>
            <person name="Walter M.C."/>
            <person name="O'Connor E."/>
            <person name="Balint B."/>
            <person name="Krizsan K."/>
            <person name="Kiss B."/>
            <person name="Hess J."/>
            <person name="Varga T."/>
            <person name="Slot J."/>
            <person name="Riley R."/>
            <person name="Boka B."/>
            <person name="Rigling D."/>
            <person name="Barry K."/>
            <person name="Lee J."/>
            <person name="Mihaltcheva S."/>
            <person name="LaButti K."/>
            <person name="Lipzen A."/>
            <person name="Waldron R."/>
            <person name="Moloney N.M."/>
            <person name="Sperisen C."/>
            <person name="Kredics L."/>
            <person name="Vagvoelgyi C."/>
            <person name="Patrignani A."/>
            <person name="Fitzpatrick D."/>
            <person name="Nagy I."/>
            <person name="Doyle S."/>
            <person name="Anderson J.B."/>
            <person name="Grigoriev I.V."/>
            <person name="Gueldener U."/>
            <person name="Muensterkoetter M."/>
            <person name="Nagy L.G."/>
        </authorList>
    </citation>
    <scope>NUCLEOTIDE SEQUENCE [LARGE SCALE GENOMIC DNA]</scope>
    <source>
        <strain evidence="3">C18/9</strain>
    </source>
</reference>
<dbReference type="InterPro" id="IPR032675">
    <property type="entry name" value="LRR_dom_sf"/>
</dbReference>
<organism evidence="2 3">
    <name type="scientific">Armillaria ostoyae</name>
    <name type="common">Armillaria root rot fungus</name>
    <dbReference type="NCBI Taxonomy" id="47428"/>
    <lineage>
        <taxon>Eukaryota</taxon>
        <taxon>Fungi</taxon>
        <taxon>Dikarya</taxon>
        <taxon>Basidiomycota</taxon>
        <taxon>Agaricomycotina</taxon>
        <taxon>Agaricomycetes</taxon>
        <taxon>Agaricomycetidae</taxon>
        <taxon>Agaricales</taxon>
        <taxon>Marasmiineae</taxon>
        <taxon>Physalacriaceae</taxon>
        <taxon>Armillaria</taxon>
    </lineage>
</organism>
<evidence type="ECO:0000313" key="3">
    <source>
        <dbReference type="Proteomes" id="UP000219338"/>
    </source>
</evidence>
<dbReference type="OrthoDB" id="2966358at2759"/>
<evidence type="ECO:0000313" key="2">
    <source>
        <dbReference type="EMBL" id="SJL15183.1"/>
    </source>
</evidence>
<dbReference type="Gene3D" id="3.80.10.10">
    <property type="entry name" value="Ribonuclease Inhibitor"/>
    <property type="match status" value="1"/>
</dbReference>
<evidence type="ECO:0000259" key="1">
    <source>
        <dbReference type="Pfam" id="PF12937"/>
    </source>
</evidence>
<proteinExistence type="predicted"/>
<dbReference type="AlphaFoldDB" id="A0A284S2D0"/>
<dbReference type="Proteomes" id="UP000219338">
    <property type="component" value="Unassembled WGS sequence"/>
</dbReference>
<sequence length="620" mass="68695">MPQLHRLTVRAPSFLDSITAPNLNSLTLVDNVVIIPSPRTVSLRLGDFLHRSKCALTALDFFWHGTLDELFVILSSMPTLESLSCHSDLDMAFYERMKSPSSILPRLRAFSLQPGTRMIRPFMGYPSPHADAIPVIDMVESMLADGMLESVNIGCLVVKILGKGAKMRLAALNALPQVRRATISPLLPTGCSASAMDPSSRLHLEVLLKVFHHYLTDRDVPVQSFNFSDGLWVLGQVSSSWRSATLSDKSLWSTINLAVNYPPHVSNMETATGRTVSFTMYDEEPLNNVPTTILSETTNEVLTYILGRSGDVPLNISLHFPTKYPELEDVVSSVWRPFFSLLSSEFPRWRSLNLVAPAPIWGDFAAIPEDRLKLLEKVHATIPRTLCLMPVLDRCKNVVDLAIGIRRSDGTPINQNPVKMTRLLQLQVDAPCFLDAITAPNLKSLTVMDKAFAEFMFPTSFFPDFIRRSKCSLTDLVLHWNGSTEDLFAILSSVPTLESLSCDGDFEVLFYEGMKSRTSVLPRLRALNLQRHVERSRLPVQFITKLPVPISDATPVIEMVESRLASGVLQSVSVSDVVVNTFSDMAKGRVAILNATPGVKVDIQQFAAGVTSPFGFMFTA</sequence>
<dbReference type="InterPro" id="IPR001810">
    <property type="entry name" value="F-box_dom"/>
</dbReference>
<name>A0A284S2D0_ARMOS</name>
<dbReference type="SUPFAM" id="SSF52047">
    <property type="entry name" value="RNI-like"/>
    <property type="match status" value="1"/>
</dbReference>
<dbReference type="Pfam" id="PF12937">
    <property type="entry name" value="F-box-like"/>
    <property type="match status" value="1"/>
</dbReference>
<gene>
    <name evidence="2" type="ORF">ARMOST_18669</name>
</gene>
<accession>A0A284S2D0</accession>